<dbReference type="EMBL" id="LJDB01000029">
    <property type="protein sequence ID" value="ONI41758.1"/>
    <property type="molecule type" value="Genomic_DNA"/>
</dbReference>
<keyword evidence="2" id="KW-1185">Reference proteome</keyword>
<proteinExistence type="predicted"/>
<comment type="caution">
    <text evidence="1">The sequence shown here is derived from an EMBL/GenBank/DDBJ whole genome shotgun (WGS) entry which is preliminary data.</text>
</comment>
<gene>
    <name evidence="1" type="ORF">AN396_03240</name>
</gene>
<evidence type="ECO:0000313" key="1">
    <source>
        <dbReference type="EMBL" id="ONI41758.1"/>
    </source>
</evidence>
<name>A0ACC8XEU2_9FIRM</name>
<reference evidence="1" key="1">
    <citation type="submission" date="2016-08" db="EMBL/GenBank/DDBJ databases">
        <authorList>
            <person name="Ngugi D.K."/>
            <person name="Miyake S."/>
            <person name="Stingl U."/>
        </authorList>
    </citation>
    <scope>NUCLEOTIDE SEQUENCE</scope>
    <source>
        <strain evidence="1">SCG-B11WGA-EpuloA1</strain>
    </source>
</reference>
<protein>
    <submittedName>
        <fullName evidence="1">tRNA (Adenosine(37)-N6)-threonylcarbamoyltransferase complex transferase subunit TsaD</fullName>
    </submittedName>
</protein>
<sequence>MKILAIETSCDETAVAIVEDGRKVLSNVIATQIDLHKKFGGVVPEVASRMHVEKINYIIKEALQLANLTLEDINAVGVTYGPGLVGALLVGVVSAKAISFAKNIPLIGVHHIEGHISANYIEYPDLEPPFLCLVVSGGHTHLIKVNGYTQYQIIGKTRDDAVGEAYDKVARTMGLTYPGGPKIDELSKMGNASIPFPKAMLDDGYDFSFSGIKSSVLNYINSCKMKNEEINVADIATSFQQTVIDILVHKTMKLAKEQNFTKIALAGGVASNNGLRTAMKEECSKNGYNLYIPSPKLCTDNAAMIGSIAYYRYKSGIQSNMSLNAVANLPIDLSF</sequence>
<evidence type="ECO:0000313" key="2">
    <source>
        <dbReference type="Proteomes" id="UP000188605"/>
    </source>
</evidence>
<organism evidence="1 2">
    <name type="scientific">Candidatus Epulonipiscium fishelsonii</name>
    <dbReference type="NCBI Taxonomy" id="77094"/>
    <lineage>
        <taxon>Bacteria</taxon>
        <taxon>Bacillati</taxon>
        <taxon>Bacillota</taxon>
        <taxon>Clostridia</taxon>
        <taxon>Lachnospirales</taxon>
        <taxon>Lachnospiraceae</taxon>
        <taxon>Candidatus Epulonipiscium</taxon>
    </lineage>
</organism>
<dbReference type="Proteomes" id="UP000188605">
    <property type="component" value="Unassembled WGS sequence"/>
</dbReference>
<accession>A0ACC8XEU2</accession>